<comment type="caution">
    <text evidence="1">The sequence shown here is derived from an EMBL/GenBank/DDBJ whole genome shotgun (WGS) entry which is preliminary data.</text>
</comment>
<organism evidence="1 2">
    <name type="scientific">Paraburkholderia tropica</name>
    <dbReference type="NCBI Taxonomy" id="92647"/>
    <lineage>
        <taxon>Bacteria</taxon>
        <taxon>Pseudomonadati</taxon>
        <taxon>Pseudomonadota</taxon>
        <taxon>Betaproteobacteria</taxon>
        <taxon>Burkholderiales</taxon>
        <taxon>Burkholderiaceae</taxon>
        <taxon>Paraburkholderia</taxon>
    </lineage>
</organism>
<dbReference type="Proteomes" id="UP000183529">
    <property type="component" value="Unassembled WGS sequence"/>
</dbReference>
<evidence type="ECO:0000313" key="2">
    <source>
        <dbReference type="Proteomes" id="UP000183529"/>
    </source>
</evidence>
<gene>
    <name evidence="1" type="ORF">SAMN05216550_117179</name>
</gene>
<dbReference type="AlphaFoldDB" id="A0AAQ1GKY2"/>
<evidence type="ECO:0008006" key="3">
    <source>
        <dbReference type="Google" id="ProtNLM"/>
    </source>
</evidence>
<accession>A0AAQ1GKY2</accession>
<dbReference type="EMBL" id="FNZM01000017">
    <property type="protein sequence ID" value="SEK09334.1"/>
    <property type="molecule type" value="Genomic_DNA"/>
</dbReference>
<reference evidence="1 2" key="1">
    <citation type="submission" date="2016-10" db="EMBL/GenBank/DDBJ databases">
        <authorList>
            <person name="Varghese N."/>
            <person name="Submissions S."/>
        </authorList>
    </citation>
    <scope>NUCLEOTIDE SEQUENCE [LARGE SCALE GENOMIC DNA]</scope>
    <source>
        <strain evidence="1 2">LMG 22274</strain>
    </source>
</reference>
<name>A0AAQ1GKY2_9BURK</name>
<protein>
    <recommendedName>
        <fullName evidence="3">SH3 domain-containing protein</fullName>
    </recommendedName>
</protein>
<sequence length="265" mass="29710">MGVSLRLTGTNWLLNRSLVLAVVVTAIAVSHAEAGEASLLVDATGAIRFCNEKSNCRSVVPTGELKKAIDDGYEHVSVVDIYKNGNQQIVATSEGANECSKFFSFDPTTFKFSVLKFSDRDICNYQIARNHLISSYKLDSKQYEDVYELKDGTFQLALRDGCVGCDQITRSIYKDGKLSETLLVTNQASYTQRQPVTTSVTTDKAWLYADHQDSARTKMYLLKGDKVQLIEFDDSNGLWYFVKYLSKEHGAISKWIKCEDLTICK</sequence>
<proteinExistence type="predicted"/>
<evidence type="ECO:0000313" key="1">
    <source>
        <dbReference type="EMBL" id="SEK09334.1"/>
    </source>
</evidence>